<dbReference type="PANTHER" id="PTHR43240">
    <property type="entry name" value="1,4-DIHYDROXY-2-NAPHTHOYL-COA THIOESTERASE 1"/>
    <property type="match status" value="1"/>
</dbReference>
<evidence type="ECO:0000259" key="3">
    <source>
        <dbReference type="Pfam" id="PF03061"/>
    </source>
</evidence>
<dbReference type="InterPro" id="IPR006683">
    <property type="entry name" value="Thioestr_dom"/>
</dbReference>
<gene>
    <name evidence="4" type="ORF">AVDCRST_MAG67-2751</name>
</gene>
<dbReference type="InterPro" id="IPR003736">
    <property type="entry name" value="PAAI_dom"/>
</dbReference>
<keyword evidence="2" id="KW-0378">Hydrolase</keyword>
<evidence type="ECO:0000256" key="2">
    <source>
        <dbReference type="ARBA" id="ARBA00022801"/>
    </source>
</evidence>
<dbReference type="SUPFAM" id="SSF54637">
    <property type="entry name" value="Thioesterase/thiol ester dehydrase-isomerase"/>
    <property type="match status" value="1"/>
</dbReference>
<dbReference type="EMBL" id="CADCVQ010000115">
    <property type="protein sequence ID" value="CAA9511377.1"/>
    <property type="molecule type" value="Genomic_DNA"/>
</dbReference>
<dbReference type="NCBIfam" id="TIGR00369">
    <property type="entry name" value="unchar_dom_1"/>
    <property type="match status" value="1"/>
</dbReference>
<feature type="domain" description="Thioesterase" evidence="3">
    <location>
        <begin position="42"/>
        <end position="120"/>
    </location>
</feature>
<comment type="similarity">
    <text evidence="1">Belongs to the thioesterase PaaI family.</text>
</comment>
<accession>A0A6J4T2B2</accession>
<protein>
    <recommendedName>
        <fullName evidence="3">Thioesterase domain-containing protein</fullName>
    </recommendedName>
</protein>
<dbReference type="CDD" id="cd03443">
    <property type="entry name" value="PaaI_thioesterase"/>
    <property type="match status" value="1"/>
</dbReference>
<dbReference type="GO" id="GO:0005829">
    <property type="term" value="C:cytosol"/>
    <property type="evidence" value="ECO:0007669"/>
    <property type="project" value="TreeGrafter"/>
</dbReference>
<dbReference type="Gene3D" id="3.10.129.10">
    <property type="entry name" value="Hotdog Thioesterase"/>
    <property type="match status" value="1"/>
</dbReference>
<proteinExistence type="inferred from homology"/>
<sequence>MSDDPFDRVRGFDALYGLEILEVTAELVRAQVAVRDDLRQPFGLVHGGVLTALSETMASLGTLAVVVPQGNAAMGLSNSTSFLRPITDGTIHGRALRRHRGRTTWIWDVEITDDDGRLCALTRMTIAVRPMPGGSA</sequence>
<name>A0A6J4T2B2_9ACTN</name>
<evidence type="ECO:0000256" key="1">
    <source>
        <dbReference type="ARBA" id="ARBA00008324"/>
    </source>
</evidence>
<evidence type="ECO:0000313" key="4">
    <source>
        <dbReference type="EMBL" id="CAA9511377.1"/>
    </source>
</evidence>
<reference evidence="4" key="1">
    <citation type="submission" date="2020-02" db="EMBL/GenBank/DDBJ databases">
        <authorList>
            <person name="Meier V. D."/>
        </authorList>
    </citation>
    <scope>NUCLEOTIDE SEQUENCE</scope>
    <source>
        <strain evidence="4">AVDCRST_MAG67</strain>
    </source>
</reference>
<dbReference type="InterPro" id="IPR029069">
    <property type="entry name" value="HotDog_dom_sf"/>
</dbReference>
<dbReference type="AlphaFoldDB" id="A0A6J4T2B2"/>
<dbReference type="Pfam" id="PF03061">
    <property type="entry name" value="4HBT"/>
    <property type="match status" value="1"/>
</dbReference>
<dbReference type="GO" id="GO:0061522">
    <property type="term" value="F:1,4-dihydroxy-2-naphthoyl-CoA thioesterase activity"/>
    <property type="evidence" value="ECO:0007669"/>
    <property type="project" value="TreeGrafter"/>
</dbReference>
<dbReference type="PANTHER" id="PTHR43240:SF5">
    <property type="entry name" value="1,4-DIHYDROXY-2-NAPHTHOYL-COA THIOESTERASE 1"/>
    <property type="match status" value="1"/>
</dbReference>
<organism evidence="4">
    <name type="scientific">uncultured Solirubrobacteraceae bacterium</name>
    <dbReference type="NCBI Taxonomy" id="1162706"/>
    <lineage>
        <taxon>Bacteria</taxon>
        <taxon>Bacillati</taxon>
        <taxon>Actinomycetota</taxon>
        <taxon>Thermoleophilia</taxon>
        <taxon>Solirubrobacterales</taxon>
        <taxon>Solirubrobacteraceae</taxon>
        <taxon>environmental samples</taxon>
    </lineage>
</organism>